<dbReference type="EMBL" id="CABWIL020000032">
    <property type="protein sequence ID" value="CAB3972294.1"/>
    <property type="molecule type" value="Genomic_DNA"/>
</dbReference>
<proteinExistence type="predicted"/>
<feature type="compositionally biased region" description="Basic and acidic residues" evidence="1">
    <location>
        <begin position="38"/>
        <end position="56"/>
    </location>
</feature>
<dbReference type="Proteomes" id="UP000494301">
    <property type="component" value="Unassembled WGS sequence"/>
</dbReference>
<organism evidence="2 3">
    <name type="scientific">Burkholderia aenigmatica</name>
    <dbReference type="NCBI Taxonomy" id="2015348"/>
    <lineage>
        <taxon>Bacteria</taxon>
        <taxon>Pseudomonadati</taxon>
        <taxon>Pseudomonadota</taxon>
        <taxon>Betaproteobacteria</taxon>
        <taxon>Burkholderiales</taxon>
        <taxon>Burkholderiaceae</taxon>
        <taxon>Burkholderia</taxon>
        <taxon>Burkholderia cepacia complex</taxon>
    </lineage>
</organism>
<protein>
    <submittedName>
        <fullName evidence="2">Uncharacterized protein</fullName>
    </submittedName>
</protein>
<accession>A0A6J5JKC0</accession>
<feature type="region of interest" description="Disordered" evidence="1">
    <location>
        <begin position="32"/>
        <end position="56"/>
    </location>
</feature>
<evidence type="ECO:0000313" key="3">
    <source>
        <dbReference type="Proteomes" id="UP000494301"/>
    </source>
</evidence>
<gene>
    <name evidence="2" type="ORF">BLA3211_06896</name>
</gene>
<name>A0A6J5JKC0_9BURK</name>
<evidence type="ECO:0000313" key="2">
    <source>
        <dbReference type="EMBL" id="CAB3972294.1"/>
    </source>
</evidence>
<reference evidence="2 3" key="1">
    <citation type="submission" date="2020-04" db="EMBL/GenBank/DDBJ databases">
        <authorList>
            <person name="Depoorter E."/>
        </authorList>
    </citation>
    <scope>NUCLEOTIDE SEQUENCE [LARGE SCALE GENOMIC DNA]</scope>
    <source>
        <strain evidence="2 3">BCC0217</strain>
    </source>
</reference>
<dbReference type="RefSeq" id="WP_175223073.1">
    <property type="nucleotide sequence ID" value="NZ_CABWIL020000032.1"/>
</dbReference>
<sequence>MKPHHTTPTRAIRPVEPSDAWRTRGLDEWFDADEPLTDDERREVYEAARERHDDQF</sequence>
<evidence type="ECO:0000256" key="1">
    <source>
        <dbReference type="SAM" id="MobiDB-lite"/>
    </source>
</evidence>
<dbReference type="AlphaFoldDB" id="A0A6J5JKC0"/>